<gene>
    <name evidence="6" type="ORF">QQ020_31285</name>
</gene>
<reference evidence="6" key="1">
    <citation type="submission" date="2023-06" db="EMBL/GenBank/DDBJ databases">
        <title>Genomic of Agaribacillus aureum.</title>
        <authorList>
            <person name="Wang G."/>
        </authorList>
    </citation>
    <scope>NUCLEOTIDE SEQUENCE</scope>
    <source>
        <strain evidence="6">BMA12</strain>
    </source>
</reference>
<evidence type="ECO:0000256" key="3">
    <source>
        <dbReference type="ARBA" id="ARBA00022989"/>
    </source>
</evidence>
<feature type="transmembrane region" description="Helical" evidence="5">
    <location>
        <begin position="83"/>
        <end position="106"/>
    </location>
</feature>
<evidence type="ECO:0000256" key="5">
    <source>
        <dbReference type="SAM" id="Phobius"/>
    </source>
</evidence>
<dbReference type="EMBL" id="JAUJEB010000009">
    <property type="protein sequence ID" value="MDN5216595.1"/>
    <property type="molecule type" value="Genomic_DNA"/>
</dbReference>
<proteinExistence type="predicted"/>
<dbReference type="RefSeq" id="WP_346761927.1">
    <property type="nucleotide sequence ID" value="NZ_JAUJEB010000009.1"/>
</dbReference>
<feature type="transmembrane region" description="Helical" evidence="5">
    <location>
        <begin position="44"/>
        <end position="63"/>
    </location>
</feature>
<keyword evidence="3 5" id="KW-1133">Transmembrane helix</keyword>
<feature type="transmembrane region" description="Helical" evidence="5">
    <location>
        <begin position="113"/>
        <end position="134"/>
    </location>
</feature>
<evidence type="ECO:0000313" key="7">
    <source>
        <dbReference type="Proteomes" id="UP001172083"/>
    </source>
</evidence>
<comment type="subcellular location">
    <subcellularLocation>
        <location evidence="1">Membrane</location>
        <topology evidence="1">Multi-pass membrane protein</topology>
    </subcellularLocation>
</comment>
<evidence type="ECO:0000256" key="2">
    <source>
        <dbReference type="ARBA" id="ARBA00022692"/>
    </source>
</evidence>
<protein>
    <submittedName>
        <fullName evidence="6">DoxX family protein</fullName>
    </submittedName>
</protein>
<organism evidence="6 7">
    <name type="scientific">Agaribacillus aureus</name>
    <dbReference type="NCBI Taxonomy" id="3051825"/>
    <lineage>
        <taxon>Bacteria</taxon>
        <taxon>Pseudomonadati</taxon>
        <taxon>Bacteroidota</taxon>
        <taxon>Cytophagia</taxon>
        <taxon>Cytophagales</taxon>
        <taxon>Splendidivirgaceae</taxon>
        <taxon>Agaribacillus</taxon>
    </lineage>
</organism>
<accession>A0ABT8LFM3</accession>
<dbReference type="InterPro" id="IPR032808">
    <property type="entry name" value="DoxX"/>
</dbReference>
<comment type="caution">
    <text evidence="6">The sequence shown here is derived from an EMBL/GenBank/DDBJ whole genome shotgun (WGS) entry which is preliminary data.</text>
</comment>
<sequence>MRTENNTWLVAQDKPGVGKNKFQETIMVISKIINLLLSIKKIHVLRFSIGVIYIWFGSLKFFSGLSPAEELASETLKILTFQMIPYQVSYFLLALLETIIGVMLIINIFPRTAIIMALSHMACTFTPMILMPGISFNNSLFSMTLIGQYIVKNLVIISALLVLYPLKNKPEV</sequence>
<evidence type="ECO:0000313" key="6">
    <source>
        <dbReference type="EMBL" id="MDN5216595.1"/>
    </source>
</evidence>
<keyword evidence="7" id="KW-1185">Reference proteome</keyword>
<feature type="transmembrane region" description="Helical" evidence="5">
    <location>
        <begin position="146"/>
        <end position="166"/>
    </location>
</feature>
<dbReference type="Pfam" id="PF07681">
    <property type="entry name" value="DoxX"/>
    <property type="match status" value="1"/>
</dbReference>
<dbReference type="Proteomes" id="UP001172083">
    <property type="component" value="Unassembled WGS sequence"/>
</dbReference>
<evidence type="ECO:0000256" key="1">
    <source>
        <dbReference type="ARBA" id="ARBA00004141"/>
    </source>
</evidence>
<name>A0ABT8LFM3_9BACT</name>
<keyword evidence="4 5" id="KW-0472">Membrane</keyword>
<evidence type="ECO:0000256" key="4">
    <source>
        <dbReference type="ARBA" id="ARBA00023136"/>
    </source>
</evidence>
<keyword evidence="2 5" id="KW-0812">Transmembrane</keyword>